<evidence type="ECO:0000313" key="1">
    <source>
        <dbReference type="EMBL" id="AUG56040.1"/>
    </source>
</evidence>
<dbReference type="KEGG" id="hsc:HVS_00255"/>
<sequence length="48" mass="5619">MATTAKINNDCIFSKNKIVLRKYGSKPFKQMHIYSVFVKKGFDCFLKE</sequence>
<accession>A0A2K9EKU1</accession>
<evidence type="ECO:0000313" key="2">
    <source>
        <dbReference type="Proteomes" id="UP000233534"/>
    </source>
</evidence>
<reference evidence="1 2" key="1">
    <citation type="submission" date="2017-12" db="EMBL/GenBank/DDBJ databases">
        <title>Complete genome sequence of Herbivorax saccincola GGR1, a novel Cellulosome-producing hydrolytic bacterium in a thermophilic biogas plant, established by Illumina and Nanopore MinION sequencing.</title>
        <authorList>
            <person name="Pechtl A."/>
            <person name="Ruckert C."/>
            <person name="Koeck D.E."/>
            <person name="Maus I."/>
            <person name="Winkler A."/>
            <person name="Kalinowski J."/>
            <person name="Puhler A."/>
            <person name="Schwarz W.W."/>
            <person name="Zverlov V.V."/>
            <person name="Schluter A."/>
            <person name="Liebl W."/>
        </authorList>
    </citation>
    <scope>NUCLEOTIDE SEQUENCE [LARGE SCALE GENOMIC DNA]</scope>
    <source>
        <strain evidence="2">SR1</strain>
    </source>
</reference>
<keyword evidence="2" id="KW-1185">Reference proteome</keyword>
<dbReference type="Proteomes" id="UP000233534">
    <property type="component" value="Chromosome"/>
</dbReference>
<proteinExistence type="predicted"/>
<name>A0A2K9EKU1_9FIRM</name>
<dbReference type="EMBL" id="CP025197">
    <property type="protein sequence ID" value="AUG56040.1"/>
    <property type="molecule type" value="Genomic_DNA"/>
</dbReference>
<dbReference type="AlphaFoldDB" id="A0A2K9EKU1"/>
<organism evidence="1 2">
    <name type="scientific">Acetivibrio saccincola</name>
    <dbReference type="NCBI Taxonomy" id="1677857"/>
    <lineage>
        <taxon>Bacteria</taxon>
        <taxon>Bacillati</taxon>
        <taxon>Bacillota</taxon>
        <taxon>Clostridia</taxon>
        <taxon>Eubacteriales</taxon>
        <taxon>Oscillospiraceae</taxon>
        <taxon>Acetivibrio</taxon>
    </lineage>
</organism>
<gene>
    <name evidence="1" type="ORF">HVS_00255</name>
</gene>
<protein>
    <submittedName>
        <fullName evidence="1">Uncharacterized protein</fullName>
    </submittedName>
</protein>